<feature type="transmembrane region" description="Helical" evidence="7">
    <location>
        <begin position="154"/>
        <end position="175"/>
    </location>
</feature>
<keyword evidence="4 7" id="KW-0812">Transmembrane</keyword>
<evidence type="ECO:0000256" key="5">
    <source>
        <dbReference type="ARBA" id="ARBA00022989"/>
    </source>
</evidence>
<dbReference type="CDD" id="cd06261">
    <property type="entry name" value="TM_PBP2"/>
    <property type="match status" value="1"/>
</dbReference>
<dbReference type="Gene3D" id="1.10.3720.10">
    <property type="entry name" value="MetI-like"/>
    <property type="match status" value="1"/>
</dbReference>
<dbReference type="InterPro" id="IPR050366">
    <property type="entry name" value="BP-dependent_transpt_permease"/>
</dbReference>
<dbReference type="InterPro" id="IPR035906">
    <property type="entry name" value="MetI-like_sf"/>
</dbReference>
<gene>
    <name evidence="9" type="ORF">GCM10009668_05950</name>
</gene>
<accession>A0ABP4E7Y4</accession>
<keyword evidence="3" id="KW-1003">Cell membrane</keyword>
<dbReference type="PANTHER" id="PTHR43386">
    <property type="entry name" value="OLIGOPEPTIDE TRANSPORT SYSTEM PERMEASE PROTEIN APPC"/>
    <property type="match status" value="1"/>
</dbReference>
<evidence type="ECO:0000256" key="7">
    <source>
        <dbReference type="RuleBase" id="RU363032"/>
    </source>
</evidence>
<evidence type="ECO:0000256" key="1">
    <source>
        <dbReference type="ARBA" id="ARBA00004651"/>
    </source>
</evidence>
<dbReference type="Proteomes" id="UP001501581">
    <property type="component" value="Unassembled WGS sequence"/>
</dbReference>
<dbReference type="RefSeq" id="WP_343991198.1">
    <property type="nucleotide sequence ID" value="NZ_BAAALG010000002.1"/>
</dbReference>
<feature type="transmembrane region" description="Helical" evidence="7">
    <location>
        <begin position="115"/>
        <end position="142"/>
    </location>
</feature>
<comment type="subcellular location">
    <subcellularLocation>
        <location evidence="1 7">Cell membrane</location>
        <topology evidence="1 7">Multi-pass membrane protein</topology>
    </subcellularLocation>
</comment>
<organism evidence="9 10">
    <name type="scientific">Nocardioides dubius</name>
    <dbReference type="NCBI Taxonomy" id="317019"/>
    <lineage>
        <taxon>Bacteria</taxon>
        <taxon>Bacillati</taxon>
        <taxon>Actinomycetota</taxon>
        <taxon>Actinomycetes</taxon>
        <taxon>Propionibacteriales</taxon>
        <taxon>Nocardioidaceae</taxon>
        <taxon>Nocardioides</taxon>
    </lineage>
</organism>
<name>A0ABP4E7Y4_9ACTN</name>
<evidence type="ECO:0000259" key="8">
    <source>
        <dbReference type="PROSITE" id="PS50928"/>
    </source>
</evidence>
<dbReference type="InterPro" id="IPR000515">
    <property type="entry name" value="MetI-like"/>
</dbReference>
<dbReference type="InterPro" id="IPR025966">
    <property type="entry name" value="OppC_N"/>
</dbReference>
<feature type="transmembrane region" description="Helical" evidence="7">
    <location>
        <begin position="195"/>
        <end position="215"/>
    </location>
</feature>
<dbReference type="PROSITE" id="PS50928">
    <property type="entry name" value="ABC_TM1"/>
    <property type="match status" value="1"/>
</dbReference>
<evidence type="ECO:0000256" key="3">
    <source>
        <dbReference type="ARBA" id="ARBA00022475"/>
    </source>
</evidence>
<keyword evidence="2 7" id="KW-0813">Transport</keyword>
<evidence type="ECO:0000256" key="2">
    <source>
        <dbReference type="ARBA" id="ARBA00022448"/>
    </source>
</evidence>
<dbReference type="Pfam" id="PF12911">
    <property type="entry name" value="OppC_N"/>
    <property type="match status" value="1"/>
</dbReference>
<feature type="domain" description="ABC transmembrane type-1" evidence="8">
    <location>
        <begin position="119"/>
        <end position="322"/>
    </location>
</feature>
<dbReference type="PANTHER" id="PTHR43386:SF1">
    <property type="entry name" value="D,D-DIPEPTIDE TRANSPORT SYSTEM PERMEASE PROTEIN DDPC-RELATED"/>
    <property type="match status" value="1"/>
</dbReference>
<evidence type="ECO:0000313" key="9">
    <source>
        <dbReference type="EMBL" id="GAA1093391.1"/>
    </source>
</evidence>
<keyword evidence="6 7" id="KW-0472">Membrane</keyword>
<reference evidence="10" key="1">
    <citation type="journal article" date="2019" name="Int. J. Syst. Evol. Microbiol.">
        <title>The Global Catalogue of Microorganisms (GCM) 10K type strain sequencing project: providing services to taxonomists for standard genome sequencing and annotation.</title>
        <authorList>
            <consortium name="The Broad Institute Genomics Platform"/>
            <consortium name="The Broad Institute Genome Sequencing Center for Infectious Disease"/>
            <person name="Wu L."/>
            <person name="Ma J."/>
        </authorList>
    </citation>
    <scope>NUCLEOTIDE SEQUENCE [LARGE SCALE GENOMIC DNA]</scope>
    <source>
        <strain evidence="10">JCM 13008</strain>
    </source>
</reference>
<sequence>MSTTEPKLGAEAAGAAVDIAAPVTSVASKSPMQLAMGRLRKDKLTLISLAFVVFFILAALTAPLAVHVFNIIDPLKTNQDALDSFGRPNAAWGGISWSHPLGLEPSVGRDTLSRVWYGLTFSLLIALSATIIAMVLGVVLGIVSGAAGGWVDAIIGRIIDLTLAFPQTLMLLALSTTGLIMVRTYLHTPAGNVTAAVYVVIVLGAFGWTSIARIVRGQVLSLREREFVHAAQMMGASRTRIYFREILPNLWAPILVSFTLMMPAFVSAEAALSFLGVGIAAPTPTLGNILTDSVRYADIVATYFFVPAIVIAAIVVSFNLLGDGLRDALDPKSDR</sequence>
<feature type="transmembrane region" description="Helical" evidence="7">
    <location>
        <begin position="44"/>
        <end position="66"/>
    </location>
</feature>
<proteinExistence type="inferred from homology"/>
<dbReference type="Pfam" id="PF00528">
    <property type="entry name" value="BPD_transp_1"/>
    <property type="match status" value="1"/>
</dbReference>
<protein>
    <submittedName>
        <fullName evidence="9">ABC transporter permease</fullName>
    </submittedName>
</protein>
<dbReference type="SUPFAM" id="SSF161098">
    <property type="entry name" value="MetI-like"/>
    <property type="match status" value="1"/>
</dbReference>
<evidence type="ECO:0000256" key="4">
    <source>
        <dbReference type="ARBA" id="ARBA00022692"/>
    </source>
</evidence>
<feature type="transmembrane region" description="Helical" evidence="7">
    <location>
        <begin position="250"/>
        <end position="280"/>
    </location>
</feature>
<comment type="caution">
    <text evidence="9">The sequence shown here is derived from an EMBL/GenBank/DDBJ whole genome shotgun (WGS) entry which is preliminary data.</text>
</comment>
<evidence type="ECO:0000256" key="6">
    <source>
        <dbReference type="ARBA" id="ARBA00023136"/>
    </source>
</evidence>
<comment type="similarity">
    <text evidence="7">Belongs to the binding-protein-dependent transport system permease family.</text>
</comment>
<keyword evidence="10" id="KW-1185">Reference proteome</keyword>
<feature type="transmembrane region" description="Helical" evidence="7">
    <location>
        <begin position="300"/>
        <end position="322"/>
    </location>
</feature>
<evidence type="ECO:0000313" key="10">
    <source>
        <dbReference type="Proteomes" id="UP001501581"/>
    </source>
</evidence>
<keyword evidence="5 7" id="KW-1133">Transmembrane helix</keyword>
<dbReference type="EMBL" id="BAAALG010000002">
    <property type="protein sequence ID" value="GAA1093391.1"/>
    <property type="molecule type" value="Genomic_DNA"/>
</dbReference>